<dbReference type="InterPro" id="IPR041739">
    <property type="entry name" value="G5K_ProB"/>
</dbReference>
<dbReference type="Gene3D" id="3.40.1160.10">
    <property type="entry name" value="Acetylglutamate kinase-like"/>
    <property type="match status" value="1"/>
</dbReference>
<dbReference type="PIRSF" id="PIRSF000729">
    <property type="entry name" value="GK"/>
    <property type="match status" value="1"/>
</dbReference>
<dbReference type="SUPFAM" id="SSF53633">
    <property type="entry name" value="Carbamate kinase-like"/>
    <property type="match status" value="1"/>
</dbReference>
<evidence type="ECO:0000256" key="3">
    <source>
        <dbReference type="ARBA" id="ARBA00022650"/>
    </source>
</evidence>
<dbReference type="GO" id="GO:0055129">
    <property type="term" value="P:L-proline biosynthetic process"/>
    <property type="evidence" value="ECO:0007669"/>
    <property type="project" value="UniProtKB-UniRule"/>
</dbReference>
<dbReference type="SUPFAM" id="SSF88697">
    <property type="entry name" value="PUA domain-like"/>
    <property type="match status" value="1"/>
</dbReference>
<feature type="binding site" evidence="8">
    <location>
        <begin position="257"/>
        <end position="263"/>
    </location>
    <ligand>
        <name>ATP</name>
        <dbReference type="ChEBI" id="CHEBI:30616"/>
    </ligand>
</feature>
<dbReference type="GO" id="GO:0005524">
    <property type="term" value="F:ATP binding"/>
    <property type="evidence" value="ECO:0007669"/>
    <property type="project" value="UniProtKB-KW"/>
</dbReference>
<dbReference type="PROSITE" id="PS50890">
    <property type="entry name" value="PUA"/>
    <property type="match status" value="1"/>
</dbReference>
<name>E7RYJ3_9BURK</name>
<dbReference type="InterPro" id="IPR005715">
    <property type="entry name" value="Glu_5kinase/COase_Synthase"/>
</dbReference>
<comment type="pathway">
    <text evidence="8">Amino-acid biosynthesis; L-proline biosynthesis; L-glutamate 5-semialdehyde from L-glutamate: step 1/2.</text>
</comment>
<sequence length="414" mass="43814">MKNAMPAQRLVIKVGSSLVTRGGQGVDQQALNHWADQVAALRARAAAAPHADVQGRHASDPEGQAEGAAAGHRRHHAAHESDDGARILPEIVLVSSGAIAEGMKRLGWKKRPREVRQLQAAAAIGQMGIAQAYENAFQRHGIETAQVLLTHEDLADRRRYLNARSMLKTLLALGVVPVINENDSVTTDEIKVGDNDTLGALVANLIEADWLVILTDQDGLFTADPRRDPNAVLLLEVQAGDPALEQMAGGAGSAVGTGGMLTKVLAARRAARSGTSTIVCSGHEPDVLLRLEAGESIGTRFVAQTARLAARKTWMADHLQLHGHVVVDAGAEEALCAHGGSLLPVGVTAVQGEFARGDLVAVLSSDGRELARGLVNYAATDARRLAGQPSSRIESILGFIEGVELIHRDNLVLR</sequence>
<keyword evidence="7 8" id="KW-0067">ATP-binding</keyword>
<proteinExistence type="inferred from homology"/>
<gene>
    <name evidence="8 11" type="primary">proB</name>
    <name evidence="11" type="ORF">HMPREF0551_1757</name>
</gene>
<dbReference type="CDD" id="cd21157">
    <property type="entry name" value="PUA_G5K"/>
    <property type="match status" value="1"/>
</dbReference>
<comment type="caution">
    <text evidence="11">The sequence shown here is derived from an EMBL/GenBank/DDBJ whole genome shotgun (WGS) entry which is preliminary data.</text>
</comment>
<dbReference type="InterPro" id="IPR001057">
    <property type="entry name" value="Glu/AcGlu_kinase"/>
</dbReference>
<dbReference type="NCBIfam" id="TIGR01027">
    <property type="entry name" value="proB"/>
    <property type="match status" value="1"/>
</dbReference>
<dbReference type="FunFam" id="3.40.1160.10:FF:000018">
    <property type="entry name" value="Glutamate 5-kinase"/>
    <property type="match status" value="1"/>
</dbReference>
<keyword evidence="5 8" id="KW-0547">Nucleotide-binding</keyword>
<dbReference type="Pfam" id="PF01472">
    <property type="entry name" value="PUA"/>
    <property type="match status" value="1"/>
</dbReference>
<dbReference type="CDD" id="cd04242">
    <property type="entry name" value="AAK_G5K_ProB"/>
    <property type="match status" value="1"/>
</dbReference>
<evidence type="ECO:0000256" key="5">
    <source>
        <dbReference type="ARBA" id="ARBA00022741"/>
    </source>
</evidence>
<evidence type="ECO:0000313" key="11">
    <source>
        <dbReference type="EMBL" id="EFV94501.1"/>
    </source>
</evidence>
<dbReference type="HAMAP" id="MF_00456">
    <property type="entry name" value="ProB"/>
    <property type="match status" value="1"/>
</dbReference>
<feature type="binding site" evidence="8">
    <location>
        <position position="195"/>
    </location>
    <ligand>
        <name>substrate</name>
    </ligand>
</feature>
<keyword evidence="2 8" id="KW-0028">Amino-acid biosynthesis</keyword>
<comment type="similarity">
    <text evidence="8">Belongs to the glutamate 5-kinase family.</text>
</comment>
<dbReference type="Proteomes" id="UP000011021">
    <property type="component" value="Unassembled WGS sequence"/>
</dbReference>
<reference evidence="11 12" key="1">
    <citation type="submission" date="2010-12" db="EMBL/GenBank/DDBJ databases">
        <authorList>
            <person name="Muzny D."/>
            <person name="Qin X."/>
            <person name="Deng J."/>
            <person name="Jiang H."/>
            <person name="Liu Y."/>
            <person name="Qu J."/>
            <person name="Song X.-Z."/>
            <person name="Zhang L."/>
            <person name="Thornton R."/>
            <person name="Coyle M."/>
            <person name="Francisco L."/>
            <person name="Jackson L."/>
            <person name="Javaid M."/>
            <person name="Korchina V."/>
            <person name="Kovar C."/>
            <person name="Mata R."/>
            <person name="Mathew T."/>
            <person name="Ngo R."/>
            <person name="Nguyen L."/>
            <person name="Nguyen N."/>
            <person name="Okwuonu G."/>
            <person name="Ongeri F."/>
            <person name="Pham C."/>
            <person name="Simmons D."/>
            <person name="Wilczek-Boney K."/>
            <person name="Hale W."/>
            <person name="Jakkamsetti A."/>
            <person name="Pham P."/>
            <person name="Ruth R."/>
            <person name="San Lucas F."/>
            <person name="Warren J."/>
            <person name="Zhang J."/>
            <person name="Zhao Z."/>
            <person name="Zhou C."/>
            <person name="Zhu D."/>
            <person name="Lee S."/>
            <person name="Bess C."/>
            <person name="Blankenburg K."/>
            <person name="Forbes L."/>
            <person name="Fu Q."/>
            <person name="Gubbala S."/>
            <person name="Hirani K."/>
            <person name="Jayaseelan J.C."/>
            <person name="Lara F."/>
            <person name="Munidasa M."/>
            <person name="Palculict T."/>
            <person name="Patil S."/>
            <person name="Pu L.-L."/>
            <person name="Saada N."/>
            <person name="Tang L."/>
            <person name="Weissenberger G."/>
            <person name="Zhu Y."/>
            <person name="Hemphill L."/>
            <person name="Shang Y."/>
            <person name="Youmans B."/>
            <person name="Ayvaz T."/>
            <person name="Ross M."/>
            <person name="Santibanez J."/>
            <person name="Aqrawi P."/>
            <person name="Gross S."/>
            <person name="Joshi V."/>
            <person name="Fowler G."/>
            <person name="Nazareth L."/>
            <person name="Reid J."/>
            <person name="Worley K."/>
            <person name="Petrosino J."/>
            <person name="Highlander S."/>
            <person name="Gibbs R."/>
        </authorList>
    </citation>
    <scope>NUCLEOTIDE SEQUENCE [LARGE SCALE GENOMIC DNA]</scope>
    <source>
        <strain evidence="11 12">ATCC 51599</strain>
    </source>
</reference>
<evidence type="ECO:0000256" key="2">
    <source>
        <dbReference type="ARBA" id="ARBA00022605"/>
    </source>
</evidence>
<evidence type="ECO:0000256" key="4">
    <source>
        <dbReference type="ARBA" id="ARBA00022679"/>
    </source>
</evidence>
<dbReference type="InterPro" id="IPR036393">
    <property type="entry name" value="AceGlu_kinase-like_sf"/>
</dbReference>
<comment type="catalytic activity">
    <reaction evidence="8">
        <text>L-glutamate + ATP = L-glutamyl 5-phosphate + ADP</text>
        <dbReference type="Rhea" id="RHEA:14877"/>
        <dbReference type="ChEBI" id="CHEBI:29985"/>
        <dbReference type="ChEBI" id="CHEBI:30616"/>
        <dbReference type="ChEBI" id="CHEBI:58274"/>
        <dbReference type="ChEBI" id="CHEBI:456216"/>
        <dbReference type="EC" id="2.7.2.11"/>
    </reaction>
</comment>
<dbReference type="InterPro" id="IPR019797">
    <property type="entry name" value="Glutamate_5-kinase_CS"/>
</dbReference>
<evidence type="ECO:0000256" key="8">
    <source>
        <dbReference type="HAMAP-Rule" id="MF_00456"/>
    </source>
</evidence>
<keyword evidence="12" id="KW-1185">Reference proteome</keyword>
<dbReference type="InterPro" id="IPR036974">
    <property type="entry name" value="PUA_sf"/>
</dbReference>
<dbReference type="STRING" id="887898.HMPREF0551_1757"/>
<dbReference type="GO" id="GO:0005829">
    <property type="term" value="C:cytosol"/>
    <property type="evidence" value="ECO:0007669"/>
    <property type="project" value="TreeGrafter"/>
</dbReference>
<protein>
    <recommendedName>
        <fullName evidence="8">Glutamate 5-kinase</fullName>
        <ecNumber evidence="8">2.7.2.11</ecNumber>
    </recommendedName>
    <alternativeName>
        <fullName evidence="8">Gamma-glutamyl kinase</fullName>
        <shortName evidence="8">GK</shortName>
    </alternativeName>
</protein>
<dbReference type="InterPro" id="IPR011529">
    <property type="entry name" value="Glu_5kinase"/>
</dbReference>
<dbReference type="Gene3D" id="2.30.130.10">
    <property type="entry name" value="PUA domain"/>
    <property type="match status" value="1"/>
</dbReference>
<evidence type="ECO:0000256" key="7">
    <source>
        <dbReference type="ARBA" id="ARBA00022840"/>
    </source>
</evidence>
<evidence type="ECO:0000259" key="10">
    <source>
        <dbReference type="SMART" id="SM00359"/>
    </source>
</evidence>
<evidence type="ECO:0000313" key="12">
    <source>
        <dbReference type="Proteomes" id="UP000011021"/>
    </source>
</evidence>
<feature type="binding site" evidence="8">
    <location>
        <begin position="215"/>
        <end position="216"/>
    </location>
    <ligand>
        <name>ATP</name>
        <dbReference type="ChEBI" id="CHEBI:30616"/>
    </ligand>
</feature>
<feature type="binding site" evidence="8">
    <location>
        <position position="96"/>
    </location>
    <ligand>
        <name>substrate</name>
    </ligand>
</feature>
<dbReference type="PANTHER" id="PTHR43654">
    <property type="entry name" value="GLUTAMATE 5-KINASE"/>
    <property type="match status" value="1"/>
</dbReference>
<keyword evidence="3 8" id="KW-0641">Proline biosynthesis</keyword>
<dbReference type="EMBL" id="AEQP01000017">
    <property type="protein sequence ID" value="EFV94501.1"/>
    <property type="molecule type" value="Genomic_DNA"/>
</dbReference>
<keyword evidence="1 8" id="KW-0963">Cytoplasm</keyword>
<dbReference type="GO" id="GO:0004349">
    <property type="term" value="F:glutamate 5-kinase activity"/>
    <property type="evidence" value="ECO:0007669"/>
    <property type="project" value="UniProtKB-UniRule"/>
</dbReference>
<feature type="region of interest" description="Disordered" evidence="9">
    <location>
        <begin position="46"/>
        <end position="82"/>
    </location>
</feature>
<dbReference type="PROSITE" id="PS00902">
    <property type="entry name" value="GLUTAMATE_5_KINASE"/>
    <property type="match status" value="1"/>
</dbReference>
<dbReference type="UniPathway" id="UPA00098">
    <property type="reaction ID" value="UER00359"/>
</dbReference>
<dbReference type="InterPro" id="IPR015947">
    <property type="entry name" value="PUA-like_sf"/>
</dbReference>
<dbReference type="eggNOG" id="COG0263">
    <property type="taxonomic scope" value="Bacteria"/>
</dbReference>
<evidence type="ECO:0000256" key="1">
    <source>
        <dbReference type="ARBA" id="ARBA00022490"/>
    </source>
</evidence>
<keyword evidence="6 8" id="KW-0418">Kinase</keyword>
<evidence type="ECO:0000256" key="9">
    <source>
        <dbReference type="SAM" id="MobiDB-lite"/>
    </source>
</evidence>
<dbReference type="FunFam" id="2.30.130.10:FF:000007">
    <property type="entry name" value="Glutamate 5-kinase"/>
    <property type="match status" value="1"/>
</dbReference>
<dbReference type="InterPro" id="IPR001048">
    <property type="entry name" value="Asp/Glu/Uridylate_kinase"/>
</dbReference>
<feature type="domain" description="PUA" evidence="10">
    <location>
        <begin position="323"/>
        <end position="397"/>
    </location>
</feature>
<keyword evidence="4 8" id="KW-0808">Transferase</keyword>
<dbReference type="EC" id="2.7.2.11" evidence="8"/>
<dbReference type="Pfam" id="PF00696">
    <property type="entry name" value="AA_kinase"/>
    <property type="match status" value="1"/>
</dbReference>
<dbReference type="SMART" id="SM00359">
    <property type="entry name" value="PUA"/>
    <property type="match status" value="1"/>
</dbReference>
<comment type="subcellular location">
    <subcellularLocation>
        <location evidence="8">Cytoplasm</location>
    </subcellularLocation>
</comment>
<dbReference type="InterPro" id="IPR002478">
    <property type="entry name" value="PUA"/>
</dbReference>
<dbReference type="RefSeq" id="WP_005674090.1">
    <property type="nucleotide sequence ID" value="NZ_CP146288.1"/>
</dbReference>
<feature type="binding site" evidence="8">
    <location>
        <position position="183"/>
    </location>
    <ligand>
        <name>substrate</name>
    </ligand>
</feature>
<dbReference type="PANTHER" id="PTHR43654:SF1">
    <property type="entry name" value="ISOPENTENYL PHOSPHATE KINASE"/>
    <property type="match status" value="1"/>
</dbReference>
<dbReference type="HOGENOM" id="CLU_025400_2_0_4"/>
<dbReference type="GO" id="GO:0003723">
    <property type="term" value="F:RNA binding"/>
    <property type="evidence" value="ECO:0007669"/>
    <property type="project" value="InterPro"/>
</dbReference>
<evidence type="ECO:0000256" key="6">
    <source>
        <dbReference type="ARBA" id="ARBA00022777"/>
    </source>
</evidence>
<organism evidence="11 12">
    <name type="scientific">Lautropia mirabilis ATCC 51599</name>
    <dbReference type="NCBI Taxonomy" id="887898"/>
    <lineage>
        <taxon>Bacteria</taxon>
        <taxon>Pseudomonadati</taxon>
        <taxon>Pseudomonadota</taxon>
        <taxon>Betaproteobacteria</taxon>
        <taxon>Burkholderiales</taxon>
        <taxon>Burkholderiaceae</taxon>
        <taxon>Lautropia</taxon>
    </lineage>
</organism>
<feature type="binding site" evidence="8">
    <location>
        <position position="13"/>
    </location>
    <ligand>
        <name>ATP</name>
        <dbReference type="ChEBI" id="CHEBI:30616"/>
    </ligand>
</feature>
<accession>E7RYJ3</accession>
<dbReference type="AlphaFoldDB" id="E7RYJ3"/>
<comment type="function">
    <text evidence="8">Catalyzes the transfer of a phosphate group to glutamate to form L-glutamate 5-phosphate.</text>
</comment>
<dbReference type="PRINTS" id="PR00474">
    <property type="entry name" value="GLU5KINASE"/>
</dbReference>